<dbReference type="Proteomes" id="UP001175227">
    <property type="component" value="Unassembled WGS sequence"/>
</dbReference>
<protein>
    <recommendedName>
        <fullName evidence="2">C2H2-type domain-containing protein</fullName>
    </recommendedName>
</protein>
<dbReference type="SMART" id="SM00355">
    <property type="entry name" value="ZnF_C2H2"/>
    <property type="match status" value="3"/>
</dbReference>
<proteinExistence type="predicted"/>
<evidence type="ECO:0000259" key="2">
    <source>
        <dbReference type="SMART" id="SM00355"/>
    </source>
</evidence>
<gene>
    <name evidence="3" type="ORF">IW261DRAFT_1511139</name>
</gene>
<feature type="domain" description="C2H2-type" evidence="2">
    <location>
        <begin position="383"/>
        <end position="408"/>
    </location>
</feature>
<evidence type="ECO:0000313" key="4">
    <source>
        <dbReference type="Proteomes" id="UP001175227"/>
    </source>
</evidence>
<feature type="compositionally biased region" description="Polar residues" evidence="1">
    <location>
        <begin position="1"/>
        <end position="18"/>
    </location>
</feature>
<evidence type="ECO:0000313" key="3">
    <source>
        <dbReference type="EMBL" id="KAK0471679.1"/>
    </source>
</evidence>
<dbReference type="AlphaFoldDB" id="A0AA39NU88"/>
<feature type="domain" description="C2H2-type" evidence="2">
    <location>
        <begin position="350"/>
        <end position="374"/>
    </location>
</feature>
<name>A0AA39NU88_9AGAR</name>
<feature type="domain" description="C2H2-type" evidence="2">
    <location>
        <begin position="413"/>
        <end position="435"/>
    </location>
</feature>
<keyword evidence="4" id="KW-1185">Reference proteome</keyword>
<organism evidence="3 4">
    <name type="scientific">Armillaria novae-zelandiae</name>
    <dbReference type="NCBI Taxonomy" id="153914"/>
    <lineage>
        <taxon>Eukaryota</taxon>
        <taxon>Fungi</taxon>
        <taxon>Dikarya</taxon>
        <taxon>Basidiomycota</taxon>
        <taxon>Agaricomycotina</taxon>
        <taxon>Agaricomycetes</taxon>
        <taxon>Agaricomycetidae</taxon>
        <taxon>Agaricales</taxon>
        <taxon>Marasmiineae</taxon>
        <taxon>Physalacriaceae</taxon>
        <taxon>Armillaria</taxon>
    </lineage>
</organism>
<evidence type="ECO:0000256" key="1">
    <source>
        <dbReference type="SAM" id="MobiDB-lite"/>
    </source>
</evidence>
<dbReference type="EMBL" id="JAUEPR010000048">
    <property type="protein sequence ID" value="KAK0471679.1"/>
    <property type="molecule type" value="Genomic_DNA"/>
</dbReference>
<accession>A0AA39NU88</accession>
<feature type="region of interest" description="Disordered" evidence="1">
    <location>
        <begin position="1"/>
        <end position="28"/>
    </location>
</feature>
<dbReference type="InterPro" id="IPR013087">
    <property type="entry name" value="Znf_C2H2_type"/>
</dbReference>
<sequence>MASQEFDFHSSTYTNDPPDSSHEEPSTGVYSTLNGLPMLSNVNGISFPLYYGKSVETMQDERRTFQNSYVVRQSLGNNLDGLLLTPSYLSYSPPGQSLLHPSVRKDPNLSGFQDWFASNDGRSDDTSRTSSDRTLYSFFPFGDLDVSIGAENPSILGNYSMGTTYLEYTDVAASDIQAPQYDSPLHPTGVFSSYLPSSTPHSSISNPYLLDVQERSTFDDGRDDALFSSFSPSDLDSMATEKPSVQGNDLMQATNWAPDLYSRTDCNLEGDNTKALQALLGSLPPFDNASPLAFGTTNSCLPSFNHGLLKPCPKGYKEGLVGIQKGRGGPLSLLPGPFIYYVRDSLATLYSCPVDGCTSQFSGNEIRTHLRTEHPDITTQPSLQCMECNPEASLIATKNYASHVLDVHSGYSIRCGYCLAPQSRVKNLPRHLVNHCSALKQYVKNWRAAAQPPTMANTPLHTVSPHF</sequence>
<reference evidence="3" key="1">
    <citation type="submission" date="2023-06" db="EMBL/GenBank/DDBJ databases">
        <authorList>
            <consortium name="Lawrence Berkeley National Laboratory"/>
            <person name="Ahrendt S."/>
            <person name="Sahu N."/>
            <person name="Indic B."/>
            <person name="Wong-Bajracharya J."/>
            <person name="Merenyi Z."/>
            <person name="Ke H.-M."/>
            <person name="Monk M."/>
            <person name="Kocsube S."/>
            <person name="Drula E."/>
            <person name="Lipzen A."/>
            <person name="Balint B."/>
            <person name="Henrissat B."/>
            <person name="Andreopoulos B."/>
            <person name="Martin F.M."/>
            <person name="Harder C.B."/>
            <person name="Rigling D."/>
            <person name="Ford K.L."/>
            <person name="Foster G.D."/>
            <person name="Pangilinan J."/>
            <person name="Papanicolaou A."/>
            <person name="Barry K."/>
            <person name="LaButti K."/>
            <person name="Viragh M."/>
            <person name="Koriabine M."/>
            <person name="Yan M."/>
            <person name="Riley R."/>
            <person name="Champramary S."/>
            <person name="Plett K.L."/>
            <person name="Tsai I.J."/>
            <person name="Slot J."/>
            <person name="Sipos G."/>
            <person name="Plett J."/>
            <person name="Nagy L.G."/>
            <person name="Grigoriev I.V."/>
        </authorList>
    </citation>
    <scope>NUCLEOTIDE SEQUENCE</scope>
    <source>
        <strain evidence="3">ICMP 16352</strain>
    </source>
</reference>
<comment type="caution">
    <text evidence="3">The sequence shown here is derived from an EMBL/GenBank/DDBJ whole genome shotgun (WGS) entry which is preliminary data.</text>
</comment>